<dbReference type="NCBIfam" id="TIGR00077">
    <property type="entry name" value="lspA"/>
    <property type="match status" value="1"/>
</dbReference>
<evidence type="ECO:0000256" key="11">
    <source>
        <dbReference type="RuleBase" id="RU004181"/>
    </source>
</evidence>
<feature type="transmembrane region" description="Helical" evidence="9">
    <location>
        <begin position="118"/>
        <end position="135"/>
    </location>
</feature>
<comment type="pathway">
    <text evidence="9">Protein modification; lipoprotein biosynthesis (signal peptide cleavage).</text>
</comment>
<keyword evidence="8 9" id="KW-0472">Membrane</keyword>
<dbReference type="Proteomes" id="UP000718593">
    <property type="component" value="Unassembled WGS sequence"/>
</dbReference>
<keyword evidence="4 9" id="KW-0812">Transmembrane</keyword>
<evidence type="ECO:0000256" key="6">
    <source>
        <dbReference type="ARBA" id="ARBA00022801"/>
    </source>
</evidence>
<evidence type="ECO:0000256" key="5">
    <source>
        <dbReference type="ARBA" id="ARBA00022750"/>
    </source>
</evidence>
<keyword evidence="2 9" id="KW-1003">Cell membrane</keyword>
<dbReference type="Pfam" id="PF01252">
    <property type="entry name" value="Peptidase_A8"/>
    <property type="match status" value="1"/>
</dbReference>
<evidence type="ECO:0000313" key="13">
    <source>
        <dbReference type="Proteomes" id="UP000718593"/>
    </source>
</evidence>
<keyword evidence="7 9" id="KW-1133">Transmembrane helix</keyword>
<proteinExistence type="inferred from homology"/>
<evidence type="ECO:0000256" key="3">
    <source>
        <dbReference type="ARBA" id="ARBA00022670"/>
    </source>
</evidence>
<evidence type="ECO:0000256" key="2">
    <source>
        <dbReference type="ARBA" id="ARBA00022475"/>
    </source>
</evidence>
<dbReference type="GO" id="GO:0005886">
    <property type="term" value="C:plasma membrane"/>
    <property type="evidence" value="ECO:0007669"/>
    <property type="project" value="UniProtKB-SubCell"/>
</dbReference>
<dbReference type="EMBL" id="JABZMI010000053">
    <property type="protein sequence ID" value="MBF1164280.1"/>
    <property type="molecule type" value="Genomic_DNA"/>
</dbReference>
<evidence type="ECO:0000256" key="1">
    <source>
        <dbReference type="ARBA" id="ARBA00006139"/>
    </source>
</evidence>
<comment type="function">
    <text evidence="9 10">This protein specifically catalyzes the removal of signal peptides from prolipoproteins.</text>
</comment>
<name>A0A930FYZ0_9RHOO</name>
<comment type="similarity">
    <text evidence="1 9 11">Belongs to the peptidase A8 family.</text>
</comment>
<dbReference type="GO" id="GO:0006508">
    <property type="term" value="P:proteolysis"/>
    <property type="evidence" value="ECO:0007669"/>
    <property type="project" value="UniProtKB-KW"/>
</dbReference>
<gene>
    <name evidence="9" type="primary">lspA</name>
    <name evidence="12" type="ORF">HXL68_04475</name>
</gene>
<dbReference type="EC" id="3.4.23.36" evidence="9"/>
<sequence>MWVPTLHIPDCVAVASATCTERARRAAVPDKPAHWYVLAGLVVILDQLSKWVVLNHIQFGETIYVAPFWNWVLTFNPGAAFSFLADQPGWQRWFFTILALAVSAWMAVEIRRHPAQKLLALALALVMGGAIGNVIDRVRFGAVVDFIQWHAAGFYWPAFNIADSAITVGAILLVFAQLTSAPHQEKSR</sequence>
<feature type="transmembrane region" description="Helical" evidence="9">
    <location>
        <begin position="90"/>
        <end position="106"/>
    </location>
</feature>
<evidence type="ECO:0000256" key="10">
    <source>
        <dbReference type="RuleBase" id="RU000594"/>
    </source>
</evidence>
<dbReference type="PANTHER" id="PTHR33695:SF1">
    <property type="entry name" value="LIPOPROTEIN SIGNAL PEPTIDASE"/>
    <property type="match status" value="1"/>
</dbReference>
<feature type="transmembrane region" description="Helical" evidence="9">
    <location>
        <begin position="155"/>
        <end position="178"/>
    </location>
</feature>
<feature type="transmembrane region" description="Helical" evidence="9">
    <location>
        <begin position="33"/>
        <end position="53"/>
    </location>
</feature>
<comment type="catalytic activity">
    <reaction evidence="9 10">
        <text>Release of signal peptides from bacterial membrane prolipoproteins. Hydrolyzes -Xaa-Yaa-Zaa-|-(S,diacylglyceryl)Cys-, in which Xaa is hydrophobic (preferably Leu), and Yaa (Ala or Ser) and Zaa (Gly or Ala) have small, neutral side chains.</text>
        <dbReference type="EC" id="3.4.23.36"/>
    </reaction>
</comment>
<feature type="transmembrane region" description="Helical" evidence="9">
    <location>
        <begin position="65"/>
        <end position="84"/>
    </location>
</feature>
<evidence type="ECO:0000256" key="9">
    <source>
        <dbReference type="HAMAP-Rule" id="MF_00161"/>
    </source>
</evidence>
<feature type="active site" evidence="9">
    <location>
        <position position="163"/>
    </location>
</feature>
<dbReference type="GO" id="GO:0004190">
    <property type="term" value="F:aspartic-type endopeptidase activity"/>
    <property type="evidence" value="ECO:0007669"/>
    <property type="project" value="UniProtKB-UniRule"/>
</dbReference>
<keyword evidence="5 9" id="KW-0064">Aspartyl protease</keyword>
<evidence type="ECO:0000256" key="4">
    <source>
        <dbReference type="ARBA" id="ARBA00022692"/>
    </source>
</evidence>
<dbReference type="PROSITE" id="PS00855">
    <property type="entry name" value="SPASE_II"/>
    <property type="match status" value="1"/>
</dbReference>
<keyword evidence="3 9" id="KW-0645">Protease</keyword>
<evidence type="ECO:0000256" key="8">
    <source>
        <dbReference type="ARBA" id="ARBA00023136"/>
    </source>
</evidence>
<keyword evidence="6 9" id="KW-0378">Hydrolase</keyword>
<comment type="caution">
    <text evidence="12">The sequence shown here is derived from an EMBL/GenBank/DDBJ whole genome shotgun (WGS) entry which is preliminary data.</text>
</comment>
<dbReference type="HAMAP" id="MF_00161">
    <property type="entry name" value="LspA"/>
    <property type="match status" value="1"/>
</dbReference>
<dbReference type="PANTHER" id="PTHR33695">
    <property type="entry name" value="LIPOPROTEIN SIGNAL PEPTIDASE"/>
    <property type="match status" value="1"/>
</dbReference>
<protein>
    <recommendedName>
        <fullName evidence="9">Lipoprotein signal peptidase</fullName>
        <ecNumber evidence="9">3.4.23.36</ecNumber>
    </recommendedName>
    <alternativeName>
        <fullName evidence="9">Prolipoprotein signal peptidase</fullName>
    </alternativeName>
    <alternativeName>
        <fullName evidence="9">Signal peptidase II</fullName>
        <shortName evidence="9">SPase II</shortName>
    </alternativeName>
</protein>
<feature type="active site" evidence="9">
    <location>
        <position position="145"/>
    </location>
</feature>
<keyword evidence="12" id="KW-0449">Lipoprotein</keyword>
<dbReference type="AlphaFoldDB" id="A0A930FYZ0"/>
<dbReference type="InterPro" id="IPR001872">
    <property type="entry name" value="Peptidase_A8"/>
</dbReference>
<dbReference type="PRINTS" id="PR00781">
    <property type="entry name" value="LIPOSIGPTASE"/>
</dbReference>
<organism evidence="12 13">
    <name type="scientific">Dechloromonas agitata</name>
    <dbReference type="NCBI Taxonomy" id="73030"/>
    <lineage>
        <taxon>Bacteria</taxon>
        <taxon>Pseudomonadati</taxon>
        <taxon>Pseudomonadota</taxon>
        <taxon>Betaproteobacteria</taxon>
        <taxon>Rhodocyclales</taxon>
        <taxon>Azonexaceae</taxon>
        <taxon>Dechloromonas</taxon>
    </lineage>
</organism>
<comment type="subcellular location">
    <subcellularLocation>
        <location evidence="9">Cell membrane</location>
        <topology evidence="9">Multi-pass membrane protein</topology>
    </subcellularLocation>
</comment>
<evidence type="ECO:0000313" key="12">
    <source>
        <dbReference type="EMBL" id="MBF1164280.1"/>
    </source>
</evidence>
<reference evidence="12" key="1">
    <citation type="submission" date="2020-04" db="EMBL/GenBank/DDBJ databases">
        <title>Deep metagenomics examines the oral microbiome during advanced dental caries in children, revealing novel taxa and co-occurrences with host molecules.</title>
        <authorList>
            <person name="Baker J.L."/>
            <person name="Morton J.T."/>
            <person name="Dinis M."/>
            <person name="Alvarez R."/>
            <person name="Tran N.C."/>
            <person name="Knight R."/>
            <person name="Edlund A."/>
        </authorList>
    </citation>
    <scope>NUCLEOTIDE SEQUENCE</scope>
    <source>
        <strain evidence="12">JCVI_32_bin.24</strain>
    </source>
</reference>
<evidence type="ECO:0000256" key="7">
    <source>
        <dbReference type="ARBA" id="ARBA00022989"/>
    </source>
</evidence>
<accession>A0A930FYZ0</accession>